<dbReference type="KEGG" id="omy:110525769"/>
<dbReference type="Ensembl" id="ENSOMYT00000035065.2">
    <property type="protein sequence ID" value="ENSOMYP00000032148.1"/>
    <property type="gene ID" value="ENSOMYG00000015066.2"/>
</dbReference>
<dbReference type="Proteomes" id="UP000193380">
    <property type="component" value="Unassembled WGS sequence"/>
</dbReference>
<reference evidence="5" key="4">
    <citation type="submission" date="2025-05" db="UniProtKB">
        <authorList>
            <consortium name="Ensembl"/>
        </authorList>
    </citation>
    <scope>IDENTIFICATION</scope>
</reference>
<feature type="compositionally biased region" description="Low complexity" evidence="2">
    <location>
        <begin position="78"/>
        <end position="88"/>
    </location>
</feature>
<sequence>MPNSGEEWQVARRRKGAGRRGKIPHTACHEPGHADAVDTDRTKQRITETMAELRCADFWFEWRDRLTAVAKVDSPEVGGDPAAGSDPGPEGGDRAREAPSGPLECVCYGLGSFSCCVTARYQLAMLLLILESLQIPMEWCSVYDPVFSSGEMEVLRQLGLNVLTENEEGKRAVSRPTLFYLMHCGKALYNNLLWKNWSRDALPLLTIIGNSFAGIQDRMIQRELQRDYSYIAHAVCVCEEWPLPCPSRLLDIFNDTALITFKPSSLCKLPQSAWGEAPEPQYQHCPDLEIIQRPTEMRGVEDEGITVVSVVPSEMRG</sequence>
<reference evidence="5 7" key="3">
    <citation type="submission" date="2020-07" db="EMBL/GenBank/DDBJ databases">
        <title>A long reads based de novo assembly of the rainbow trout Arlee double haploid line genome.</title>
        <authorList>
            <person name="Gao G."/>
            <person name="Palti Y."/>
        </authorList>
    </citation>
    <scope>NUCLEOTIDE SEQUENCE [LARGE SCALE GENOMIC DNA]</scope>
</reference>
<evidence type="ECO:0000256" key="1">
    <source>
        <dbReference type="ARBA" id="ARBA00009856"/>
    </source>
</evidence>
<dbReference type="PANTHER" id="PTHR28626">
    <property type="entry name" value="SRR1-LIKE PROTEIN"/>
    <property type="match status" value="1"/>
</dbReference>
<evidence type="ECO:0000313" key="5">
    <source>
        <dbReference type="Ensembl" id="ENSOMYP00000032148.1"/>
    </source>
</evidence>
<dbReference type="InterPro" id="IPR012942">
    <property type="entry name" value="SRR1-like"/>
</dbReference>
<organism evidence="4 6">
    <name type="scientific">Oncorhynchus mykiss</name>
    <name type="common">Rainbow trout</name>
    <name type="synonym">Salmo gairdneri</name>
    <dbReference type="NCBI Taxonomy" id="8022"/>
    <lineage>
        <taxon>Eukaryota</taxon>
        <taxon>Metazoa</taxon>
        <taxon>Chordata</taxon>
        <taxon>Craniata</taxon>
        <taxon>Vertebrata</taxon>
        <taxon>Euteleostomi</taxon>
        <taxon>Actinopterygii</taxon>
        <taxon>Neopterygii</taxon>
        <taxon>Teleostei</taxon>
        <taxon>Protacanthopterygii</taxon>
        <taxon>Salmoniformes</taxon>
        <taxon>Salmonidae</taxon>
        <taxon>Salmoninae</taxon>
        <taxon>Oncorhynchus</taxon>
    </lineage>
</organism>
<dbReference type="InterPro" id="IPR040044">
    <property type="entry name" value="SRR1L"/>
</dbReference>
<gene>
    <name evidence="4" type="ORF">GSONMT00067807001</name>
</gene>
<evidence type="ECO:0000256" key="2">
    <source>
        <dbReference type="SAM" id="MobiDB-lite"/>
    </source>
</evidence>
<feature type="region of interest" description="Disordered" evidence="2">
    <location>
        <begin position="1"/>
        <end position="39"/>
    </location>
</feature>
<name>A0A060WC41_ONCMY</name>
<dbReference type="PANTHER" id="PTHR28626:SF3">
    <property type="entry name" value="SRR1-LIKE PROTEIN"/>
    <property type="match status" value="1"/>
</dbReference>
<dbReference type="Proteomes" id="UP000694395">
    <property type="component" value="Chromosome 6"/>
</dbReference>
<evidence type="ECO:0000259" key="3">
    <source>
        <dbReference type="Pfam" id="PF07985"/>
    </source>
</evidence>
<feature type="compositionally biased region" description="Basic residues" evidence="2">
    <location>
        <begin position="11"/>
        <end position="23"/>
    </location>
</feature>
<protein>
    <recommendedName>
        <fullName evidence="3">SRR1-like domain-containing protein</fullName>
    </recommendedName>
</protein>
<reference evidence="4" key="1">
    <citation type="journal article" date="2014" name="Nat. Commun.">
        <title>The rainbow trout genome provides novel insights into evolution after whole-genome duplication in vertebrates.</title>
        <authorList>
            <person name="Berthelot C."/>
            <person name="Brunet F."/>
            <person name="Chalopin D."/>
            <person name="Juanchich A."/>
            <person name="Bernard M."/>
            <person name="Noel B."/>
            <person name="Bento P."/>
            <person name="Da Silva C."/>
            <person name="Labadie K."/>
            <person name="Alberti A."/>
            <person name="Aury J.M."/>
            <person name="Louis A."/>
            <person name="Dehais P."/>
            <person name="Bardou P."/>
            <person name="Montfort J."/>
            <person name="Klopp C."/>
            <person name="Cabau C."/>
            <person name="Gaspin C."/>
            <person name="Thorgaard G.H."/>
            <person name="Boussaha M."/>
            <person name="Quillet E."/>
            <person name="Guyomard R."/>
            <person name="Galiana D."/>
            <person name="Bobe J."/>
            <person name="Volff J.N."/>
            <person name="Genet C."/>
            <person name="Wincker P."/>
            <person name="Jaillon O."/>
            <person name="Roest Crollius H."/>
            <person name="Guiguen Y."/>
        </authorList>
    </citation>
    <scope>NUCLEOTIDE SEQUENCE [LARGE SCALE GENOMIC DNA]</scope>
</reference>
<dbReference type="CTD" id="402055"/>
<dbReference type="STRING" id="8022.A0A060WC41"/>
<evidence type="ECO:0000313" key="7">
    <source>
        <dbReference type="Proteomes" id="UP000694395"/>
    </source>
</evidence>
<dbReference type="OrthoDB" id="551431at2759"/>
<comment type="similarity">
    <text evidence="1">Belongs to the SRR1 family.</text>
</comment>
<dbReference type="Pfam" id="PF07985">
    <property type="entry name" value="SRR1"/>
    <property type="match status" value="1"/>
</dbReference>
<dbReference type="GeneTree" id="ENSGT00390000003948"/>
<dbReference type="PaxDb" id="8022-A0A060WC41"/>
<evidence type="ECO:0000313" key="4">
    <source>
        <dbReference type="EMBL" id="CDQ62764.1"/>
    </source>
</evidence>
<keyword evidence="7" id="KW-1185">Reference proteome</keyword>
<dbReference type="GO" id="GO:0005634">
    <property type="term" value="C:nucleus"/>
    <property type="evidence" value="ECO:0007669"/>
    <property type="project" value="TreeGrafter"/>
</dbReference>
<evidence type="ECO:0000313" key="6">
    <source>
        <dbReference type="Proteomes" id="UP000193380"/>
    </source>
</evidence>
<feature type="region of interest" description="Disordered" evidence="2">
    <location>
        <begin position="73"/>
        <end position="97"/>
    </location>
</feature>
<reference evidence="4" key="2">
    <citation type="submission" date="2014-03" db="EMBL/GenBank/DDBJ databases">
        <authorList>
            <person name="Genoscope - CEA"/>
        </authorList>
    </citation>
    <scope>NUCLEOTIDE SEQUENCE</scope>
</reference>
<feature type="compositionally biased region" description="Basic and acidic residues" evidence="2">
    <location>
        <begin position="27"/>
        <end position="39"/>
    </location>
</feature>
<dbReference type="GO" id="GO:0005737">
    <property type="term" value="C:cytoplasm"/>
    <property type="evidence" value="ECO:0007669"/>
    <property type="project" value="TreeGrafter"/>
</dbReference>
<accession>A0A060WC41</accession>
<dbReference type="EMBL" id="FR904417">
    <property type="protein sequence ID" value="CDQ62764.1"/>
    <property type="molecule type" value="Genomic_DNA"/>
</dbReference>
<dbReference type="AlphaFoldDB" id="A0A060WC41"/>
<feature type="domain" description="SRR1-like" evidence="3">
    <location>
        <begin position="99"/>
        <end position="259"/>
    </location>
</feature>
<proteinExistence type="inferred from homology"/>